<keyword evidence="2" id="KW-1185">Reference proteome</keyword>
<proteinExistence type="predicted"/>
<evidence type="ECO:0000313" key="2">
    <source>
        <dbReference type="Proteomes" id="UP000290289"/>
    </source>
</evidence>
<gene>
    <name evidence="1" type="ORF">DVH24_022855</name>
</gene>
<name>A0A498KNK9_MALDO</name>
<evidence type="ECO:0000313" key="1">
    <source>
        <dbReference type="EMBL" id="RXI08711.1"/>
    </source>
</evidence>
<sequence length="249" mass="29227">MRRSYLNALQATPSDNKTLKEIMQIHPWKGGQPADTHRAILRLALLAIIIQISSKVTIRNEPTRNDFSQGSFREQIKIWVPAALHSNIESEYRDFLKEMHNAGDNFKQLESHPFLRSYERKAYFLLDAITKLNNNHKGWEGKYKNEVTDVVKIYDIIPNEKGYSDVLGYLWKYKKRKYEDNMLGALLYSRNVIVHIEEYFEQNERPPSKEEVGKRLSEFFPEMMLGLYKFVVNKGIDIRSEPRSVNLVD</sequence>
<dbReference type="AlphaFoldDB" id="A0A498KNK9"/>
<organism evidence="1 2">
    <name type="scientific">Malus domestica</name>
    <name type="common">Apple</name>
    <name type="synonym">Pyrus malus</name>
    <dbReference type="NCBI Taxonomy" id="3750"/>
    <lineage>
        <taxon>Eukaryota</taxon>
        <taxon>Viridiplantae</taxon>
        <taxon>Streptophyta</taxon>
        <taxon>Embryophyta</taxon>
        <taxon>Tracheophyta</taxon>
        <taxon>Spermatophyta</taxon>
        <taxon>Magnoliopsida</taxon>
        <taxon>eudicotyledons</taxon>
        <taxon>Gunneridae</taxon>
        <taxon>Pentapetalae</taxon>
        <taxon>rosids</taxon>
        <taxon>fabids</taxon>
        <taxon>Rosales</taxon>
        <taxon>Rosaceae</taxon>
        <taxon>Amygdaloideae</taxon>
        <taxon>Maleae</taxon>
        <taxon>Malus</taxon>
    </lineage>
</organism>
<dbReference type="EMBL" id="RDQH01000327">
    <property type="protein sequence ID" value="RXI08711.1"/>
    <property type="molecule type" value="Genomic_DNA"/>
</dbReference>
<comment type="caution">
    <text evidence="1">The sequence shown here is derived from an EMBL/GenBank/DDBJ whole genome shotgun (WGS) entry which is preliminary data.</text>
</comment>
<accession>A0A498KNK9</accession>
<dbReference type="Proteomes" id="UP000290289">
    <property type="component" value="Chromosome 1"/>
</dbReference>
<evidence type="ECO:0008006" key="3">
    <source>
        <dbReference type="Google" id="ProtNLM"/>
    </source>
</evidence>
<reference evidence="1 2" key="1">
    <citation type="submission" date="2018-10" db="EMBL/GenBank/DDBJ databases">
        <title>A high-quality apple genome assembly.</title>
        <authorList>
            <person name="Hu J."/>
        </authorList>
    </citation>
    <scope>NUCLEOTIDE SEQUENCE [LARGE SCALE GENOMIC DNA]</scope>
    <source>
        <strain evidence="2">cv. HFTH1</strain>
        <tissue evidence="1">Young leaf</tissue>
    </source>
</reference>
<protein>
    <recommendedName>
        <fullName evidence="3">KEN domain-containing protein</fullName>
    </recommendedName>
</protein>